<sequence>MCLLNTNHFIRYQGTQAPSLLDLSICPSDIVNKSSIEISHDLYNSDHCPIFISLSNFGTMSLLTRKYINWGQFSKKINANLLNQGEVSSLDAVTQIFQESANSSSYSFTRSAHTHSSWWDVKCNHLKALKRKLLRKAKSYPSIMNWAAYKEMAAVIRKYVKNYKRSFWEKTCQEAASSHQAFRTVKASLNKDGVPSTYNLVLSSGITLTTLTAEANAIAISLIKKAPEERIPLDFSADYFKTLDDQNLNRPFSFREFHNTLAKTRNKSPRIDQVTKKMLSCLSDENMYKILNLFNNLWSNMRVPESWRIAKIVPILKPGENAAEVTSYRSIALTSVLGKIFEWIILAKLLRIYLENKFFSPFHAGSLPYKGCDSLSAALLNKVLTARALKKFMYGISLDIKAAYYNAWHDGLMLKLLQSGVKGKTALWISFFLQDRKAFVSWRGISSSLFKHERSIPQGSVLWSLLFTIFMNYIYSFLPNDVTFSSTRMTYLF</sequence>
<organism evidence="3 4">
    <name type="scientific">Araneus ventricosus</name>
    <name type="common">Orbweaver spider</name>
    <name type="synonym">Epeira ventricosa</name>
    <dbReference type="NCBI Taxonomy" id="182803"/>
    <lineage>
        <taxon>Eukaryota</taxon>
        <taxon>Metazoa</taxon>
        <taxon>Ecdysozoa</taxon>
        <taxon>Arthropoda</taxon>
        <taxon>Chelicerata</taxon>
        <taxon>Arachnida</taxon>
        <taxon>Araneae</taxon>
        <taxon>Araneomorphae</taxon>
        <taxon>Entelegynae</taxon>
        <taxon>Araneoidea</taxon>
        <taxon>Araneidae</taxon>
        <taxon>Araneus</taxon>
    </lineage>
</organism>
<proteinExistence type="predicted"/>
<evidence type="ECO:0000256" key="1">
    <source>
        <dbReference type="SAM" id="Phobius"/>
    </source>
</evidence>
<protein>
    <submittedName>
        <fullName evidence="3">RNA-directed DNA polymerase from mobile element jockey</fullName>
    </submittedName>
</protein>
<accession>A0A4Y2L0W0</accession>
<dbReference type="SUPFAM" id="SSF56672">
    <property type="entry name" value="DNA/RNA polymerases"/>
    <property type="match status" value="1"/>
</dbReference>
<dbReference type="PROSITE" id="PS50878">
    <property type="entry name" value="RT_POL"/>
    <property type="match status" value="1"/>
</dbReference>
<dbReference type="OrthoDB" id="8008316at2759"/>
<dbReference type="Proteomes" id="UP000499080">
    <property type="component" value="Unassembled WGS sequence"/>
</dbReference>
<dbReference type="AlphaFoldDB" id="A0A4Y2L0W0"/>
<reference evidence="3 4" key="1">
    <citation type="journal article" date="2019" name="Sci. Rep.">
        <title>Orb-weaving spider Araneus ventricosus genome elucidates the spidroin gene catalogue.</title>
        <authorList>
            <person name="Kono N."/>
            <person name="Nakamura H."/>
            <person name="Ohtoshi R."/>
            <person name="Moran D.A.P."/>
            <person name="Shinohara A."/>
            <person name="Yoshida Y."/>
            <person name="Fujiwara M."/>
            <person name="Mori M."/>
            <person name="Tomita M."/>
            <person name="Arakawa K."/>
        </authorList>
    </citation>
    <scope>NUCLEOTIDE SEQUENCE [LARGE SCALE GENOMIC DNA]</scope>
</reference>
<evidence type="ECO:0000313" key="3">
    <source>
        <dbReference type="EMBL" id="GBN08225.1"/>
    </source>
</evidence>
<keyword evidence="3" id="KW-0548">Nucleotidyltransferase</keyword>
<keyword evidence="1" id="KW-0812">Transmembrane</keyword>
<name>A0A4Y2L0W0_ARAVE</name>
<evidence type="ECO:0000313" key="4">
    <source>
        <dbReference type="Proteomes" id="UP000499080"/>
    </source>
</evidence>
<dbReference type="Pfam" id="PF00078">
    <property type="entry name" value="RVT_1"/>
    <property type="match status" value="1"/>
</dbReference>
<dbReference type="Gene3D" id="3.60.10.10">
    <property type="entry name" value="Endonuclease/exonuclease/phosphatase"/>
    <property type="match status" value="1"/>
</dbReference>
<evidence type="ECO:0000259" key="2">
    <source>
        <dbReference type="PROSITE" id="PS50878"/>
    </source>
</evidence>
<dbReference type="InterPro" id="IPR036691">
    <property type="entry name" value="Endo/exonu/phosph_ase_sf"/>
</dbReference>
<keyword evidence="4" id="KW-1185">Reference proteome</keyword>
<dbReference type="PANTHER" id="PTHR19446">
    <property type="entry name" value="REVERSE TRANSCRIPTASES"/>
    <property type="match status" value="1"/>
</dbReference>
<dbReference type="EMBL" id="BGPR01005245">
    <property type="protein sequence ID" value="GBN08225.1"/>
    <property type="molecule type" value="Genomic_DNA"/>
</dbReference>
<comment type="caution">
    <text evidence="3">The sequence shown here is derived from an EMBL/GenBank/DDBJ whole genome shotgun (WGS) entry which is preliminary data.</text>
</comment>
<keyword evidence="3" id="KW-0695">RNA-directed DNA polymerase</keyword>
<dbReference type="InterPro" id="IPR043502">
    <property type="entry name" value="DNA/RNA_pol_sf"/>
</dbReference>
<feature type="domain" description="Reverse transcriptase" evidence="2">
    <location>
        <begin position="296"/>
        <end position="493"/>
    </location>
</feature>
<dbReference type="GO" id="GO:0003964">
    <property type="term" value="F:RNA-directed DNA polymerase activity"/>
    <property type="evidence" value="ECO:0007669"/>
    <property type="project" value="UniProtKB-KW"/>
</dbReference>
<gene>
    <name evidence="3" type="primary">pol_504</name>
    <name evidence="3" type="ORF">AVEN_270859_1</name>
</gene>
<keyword evidence="1" id="KW-0472">Membrane</keyword>
<keyword evidence="1" id="KW-1133">Transmembrane helix</keyword>
<feature type="transmembrane region" description="Helical" evidence="1">
    <location>
        <begin position="461"/>
        <end position="478"/>
    </location>
</feature>
<keyword evidence="3" id="KW-0808">Transferase</keyword>
<dbReference type="InterPro" id="IPR000477">
    <property type="entry name" value="RT_dom"/>
</dbReference>